<organism evidence="2 5">
    <name type="scientific">Salmonella diarizonae</name>
    <dbReference type="NCBI Taxonomy" id="59204"/>
    <lineage>
        <taxon>Bacteria</taxon>
        <taxon>Pseudomonadati</taxon>
        <taxon>Pseudomonadota</taxon>
        <taxon>Gammaproteobacteria</taxon>
        <taxon>Enterobacterales</taxon>
        <taxon>Enterobacteriaceae</taxon>
        <taxon>Salmonella</taxon>
    </lineage>
</organism>
<dbReference type="EMBL" id="DAAHJH010000029">
    <property type="protein sequence ID" value="HAB6341520.1"/>
    <property type="molecule type" value="Genomic_DNA"/>
</dbReference>
<feature type="domain" description="Transposase (putative) YhgA-like" evidence="1">
    <location>
        <begin position="6"/>
        <end position="42"/>
    </location>
</feature>
<dbReference type="Proteomes" id="UP000230639">
    <property type="component" value="Chromosome"/>
</dbReference>
<reference evidence="3" key="3">
    <citation type="submission" date="2018-08" db="EMBL/GenBank/DDBJ databases">
        <authorList>
            <person name="Ashton P.M."/>
            <person name="Dallman T."/>
            <person name="Nair S."/>
            <person name="De Pinna E."/>
            <person name="Peters T."/>
            <person name="Grant K."/>
        </authorList>
    </citation>
    <scope>NUCLEOTIDE SEQUENCE [LARGE SCALE GENOMIC DNA]</scope>
    <source>
        <strain evidence="3">294779</strain>
    </source>
</reference>
<accession>A0A2I5HLY4</accession>
<protein>
    <recommendedName>
        <fullName evidence="1">Transposase (putative) YhgA-like domain-containing protein</fullName>
    </recommendedName>
</protein>
<proteinExistence type="predicted"/>
<dbReference type="RefSeq" id="WP_077908099.1">
    <property type="nucleotide sequence ID" value="NZ_CP023345.1"/>
</dbReference>
<dbReference type="EMBL" id="AAIBIC010000025">
    <property type="protein sequence ID" value="ECC3915924.1"/>
    <property type="molecule type" value="Genomic_DNA"/>
</dbReference>
<reference evidence="4" key="4">
    <citation type="submission" date="2019-10" db="EMBL/GenBank/DDBJ databases">
        <authorList>
            <consortium name="NCBI Pathogen Detection Project"/>
        </authorList>
    </citation>
    <scope>NUCLEOTIDE SEQUENCE</scope>
    <source>
        <strain evidence="4">Salmonella enterica</strain>
    </source>
</reference>
<dbReference type="AlphaFoldDB" id="A0A2I5HLY4"/>
<evidence type="ECO:0000313" key="3">
    <source>
        <dbReference type="EMBL" id="ECC3915924.1"/>
    </source>
</evidence>
<reference evidence="4" key="2">
    <citation type="journal article" date="2018" name="Genome Biol.">
        <title>SKESA: strategic k-mer extension for scrupulous assemblies.</title>
        <authorList>
            <person name="Souvorov A."/>
            <person name="Agarwala R."/>
            <person name="Lipman D.J."/>
        </authorList>
    </citation>
    <scope>NUCLEOTIDE SEQUENCE</scope>
    <source>
        <strain evidence="4">Salmonella enterica</strain>
    </source>
</reference>
<evidence type="ECO:0000259" key="1">
    <source>
        <dbReference type="Pfam" id="PF04754"/>
    </source>
</evidence>
<dbReference type="EMBL" id="CP023345">
    <property type="protein sequence ID" value="ATW56271.1"/>
    <property type="molecule type" value="Genomic_DNA"/>
</dbReference>
<dbReference type="Proteomes" id="UP000839735">
    <property type="component" value="Unassembled WGS sequence"/>
</dbReference>
<reference evidence="2 5" key="1">
    <citation type="submission" date="2017-09" db="EMBL/GenBank/DDBJ databases">
        <title>Complete genome of Salmonella enterica subsp. diarizonae isolated from stool of a patient with bacterial enteropathy.</title>
        <authorList>
            <person name="Zhou J."/>
            <person name="Chen Q."/>
            <person name="Guo L."/>
            <person name="Fan J."/>
        </authorList>
    </citation>
    <scope>NUCLEOTIDE SEQUENCE [LARGE SCALE GENOMIC DNA]</scope>
    <source>
        <strain evidence="2 5">HZS154</strain>
    </source>
</reference>
<sequence>MSIILWMVHLDTLKLELGSYADRKLREWHSDILYSVEMAQGEHC</sequence>
<dbReference type="Pfam" id="PF04754">
    <property type="entry name" value="Transposase_31"/>
    <property type="match status" value="1"/>
</dbReference>
<evidence type="ECO:0000313" key="4">
    <source>
        <dbReference type="EMBL" id="HAB6341520.1"/>
    </source>
</evidence>
<dbReference type="InterPro" id="IPR006842">
    <property type="entry name" value="Transposase_31"/>
</dbReference>
<gene>
    <name evidence="2" type="ORF">CNQ75_18175</name>
    <name evidence="3" type="ORF">CTQ69_18395</name>
    <name evidence="4" type="ORF">GB480_22030</name>
</gene>
<evidence type="ECO:0000313" key="5">
    <source>
        <dbReference type="Proteomes" id="UP000230639"/>
    </source>
</evidence>
<evidence type="ECO:0000313" key="2">
    <source>
        <dbReference type="EMBL" id="ATW56271.1"/>
    </source>
</evidence>
<name>A0A2I5HLY4_SALDZ</name>